<comment type="caution">
    <text evidence="1">The sequence shown here is derived from an EMBL/GenBank/DDBJ whole genome shotgun (WGS) entry which is preliminary data.</text>
</comment>
<dbReference type="EMBL" id="JADQCH020000001">
    <property type="protein sequence ID" value="MEY2344341.1"/>
    <property type="molecule type" value="Genomic_DNA"/>
</dbReference>
<proteinExistence type="predicted"/>
<name>A0ABD5LUW1_PROMI</name>
<dbReference type="AlphaFoldDB" id="A0ABD5LUW1"/>
<gene>
    <name evidence="1" type="ORF">I3679_010280</name>
</gene>
<organism evidence="1">
    <name type="scientific">Proteus mirabilis</name>
    <dbReference type="NCBI Taxonomy" id="584"/>
    <lineage>
        <taxon>Bacteria</taxon>
        <taxon>Pseudomonadati</taxon>
        <taxon>Pseudomonadota</taxon>
        <taxon>Gammaproteobacteria</taxon>
        <taxon>Enterobacterales</taxon>
        <taxon>Morganellaceae</taxon>
        <taxon>Proteus</taxon>
    </lineage>
</organism>
<sequence length="106" mass="12002">MTSFKDKINSSIFLFTLGIILLTPVLLQSNFQIKASGIGYEYRCYSSNEITSLGIPKKFTTPISEITSKVFILAKTDEIMYIKKDSDSKESLRITTLPKMEFTCVE</sequence>
<protein>
    <submittedName>
        <fullName evidence="1">Uncharacterized protein</fullName>
    </submittedName>
</protein>
<evidence type="ECO:0000313" key="1">
    <source>
        <dbReference type="EMBL" id="MEY2344341.1"/>
    </source>
</evidence>
<accession>A0ABD5LUW1</accession>
<reference evidence="1" key="1">
    <citation type="submission" date="2021-05" db="EMBL/GenBank/DDBJ databases">
        <title>First report of NDM-5 and VEB-6 producing Proteus mirabilis isolated from blood of a sepsis patient in Kolkata, India.</title>
        <authorList>
            <person name="Halder G."/>
            <person name="Chaudhuri B."/>
            <person name="Dutta S."/>
        </authorList>
    </citation>
    <scope>NUCLEOTIDE SEQUENCE [LARGE SCALE GENOMIC DNA]</scope>
    <source>
        <strain evidence="1">7049</strain>
    </source>
</reference>